<dbReference type="InterPro" id="IPR021215">
    <property type="entry name" value="DUF2752"/>
</dbReference>
<sequence length="133" mass="13535">MIGWRRTARFGHAEVFALVGALTFLVARFVPVLSFQYTCPLKGLAGIPCATCGMTHAFVHLAHGDLAAALGASPLGAALAGGIWLLSAADLVRAAAGWPLPVPSPRAARAAVALGVVALLANWAWLVARGGAA</sequence>
<feature type="transmembrane region" description="Helical" evidence="1">
    <location>
        <begin position="15"/>
        <end position="35"/>
    </location>
</feature>
<dbReference type="RefSeq" id="WP_015935361.1">
    <property type="nucleotide sequence ID" value="NC_011891.1"/>
</dbReference>
<evidence type="ECO:0000313" key="2">
    <source>
        <dbReference type="EMBL" id="ACL67667.1"/>
    </source>
</evidence>
<evidence type="ECO:0000256" key="1">
    <source>
        <dbReference type="SAM" id="Phobius"/>
    </source>
</evidence>
<dbReference type="AlphaFoldDB" id="B8JBQ9"/>
<proteinExistence type="predicted"/>
<keyword evidence="1" id="KW-0812">Transmembrane</keyword>
<name>B8JBQ9_ANAD2</name>
<keyword evidence="1" id="KW-0472">Membrane</keyword>
<dbReference type="HOGENOM" id="CLU_1902297_0_0_7"/>
<protein>
    <recommendedName>
        <fullName evidence="4">DUF2752 domain-containing protein</fullName>
    </recommendedName>
</protein>
<keyword evidence="3" id="KW-1185">Reference proteome</keyword>
<evidence type="ECO:0008006" key="4">
    <source>
        <dbReference type="Google" id="ProtNLM"/>
    </source>
</evidence>
<dbReference type="EMBL" id="CP001359">
    <property type="protein sequence ID" value="ACL67667.1"/>
    <property type="molecule type" value="Genomic_DNA"/>
</dbReference>
<dbReference type="Proteomes" id="UP000007089">
    <property type="component" value="Chromosome"/>
</dbReference>
<evidence type="ECO:0000313" key="3">
    <source>
        <dbReference type="Proteomes" id="UP000007089"/>
    </source>
</evidence>
<feature type="transmembrane region" description="Helical" evidence="1">
    <location>
        <begin position="66"/>
        <end position="87"/>
    </location>
</feature>
<dbReference type="Pfam" id="PF10825">
    <property type="entry name" value="DUF2752"/>
    <property type="match status" value="1"/>
</dbReference>
<accession>B8JBQ9</accession>
<keyword evidence="1" id="KW-1133">Transmembrane helix</keyword>
<organism evidence="2 3">
    <name type="scientific">Anaeromyxobacter dehalogenans (strain ATCC BAA-258 / DSM 21875 / 2CP-1)</name>
    <dbReference type="NCBI Taxonomy" id="455488"/>
    <lineage>
        <taxon>Bacteria</taxon>
        <taxon>Pseudomonadati</taxon>
        <taxon>Myxococcota</taxon>
        <taxon>Myxococcia</taxon>
        <taxon>Myxococcales</taxon>
        <taxon>Cystobacterineae</taxon>
        <taxon>Anaeromyxobacteraceae</taxon>
        <taxon>Anaeromyxobacter</taxon>
    </lineage>
</organism>
<feature type="transmembrane region" description="Helical" evidence="1">
    <location>
        <begin position="107"/>
        <end position="128"/>
    </location>
</feature>
<reference evidence="2" key="1">
    <citation type="submission" date="2009-01" db="EMBL/GenBank/DDBJ databases">
        <title>Complete sequence of Anaeromyxobacter dehalogenans 2CP-1.</title>
        <authorList>
            <consortium name="US DOE Joint Genome Institute"/>
            <person name="Lucas S."/>
            <person name="Copeland A."/>
            <person name="Lapidus A."/>
            <person name="Glavina del Rio T."/>
            <person name="Dalin E."/>
            <person name="Tice H."/>
            <person name="Bruce D."/>
            <person name="Goodwin L."/>
            <person name="Pitluck S."/>
            <person name="Saunders E."/>
            <person name="Brettin T."/>
            <person name="Detter J.C."/>
            <person name="Han C."/>
            <person name="Larimer F."/>
            <person name="Land M."/>
            <person name="Hauser L."/>
            <person name="Kyrpides N."/>
            <person name="Ovchinnikova G."/>
            <person name="Beliaev A.S."/>
            <person name="Richardson P."/>
        </authorList>
    </citation>
    <scope>NUCLEOTIDE SEQUENCE</scope>
    <source>
        <strain evidence="2">2CP-1</strain>
    </source>
</reference>
<gene>
    <name evidence="2" type="ordered locus">A2cp1_4350</name>
</gene>
<dbReference type="KEGG" id="acp:A2cp1_4350"/>